<name>A0A0H4QM30_9LACO</name>
<keyword evidence="3" id="KW-1185">Reference proteome</keyword>
<keyword evidence="1" id="KW-0812">Transmembrane</keyword>
<keyword evidence="1" id="KW-0472">Membrane</keyword>
<accession>A0A0H4QM30</accession>
<feature type="transmembrane region" description="Helical" evidence="1">
    <location>
        <begin position="104"/>
        <end position="123"/>
    </location>
</feature>
<feature type="transmembrane region" description="Helical" evidence="1">
    <location>
        <begin position="7"/>
        <end position="25"/>
    </location>
</feature>
<keyword evidence="1" id="KW-1133">Transmembrane helix</keyword>
<dbReference type="Proteomes" id="UP000036106">
    <property type="component" value="Chromosome"/>
</dbReference>
<dbReference type="EMBL" id="CP012034">
    <property type="protein sequence ID" value="AKP67768.1"/>
    <property type="molecule type" value="Genomic_DNA"/>
</dbReference>
<evidence type="ECO:0000313" key="2">
    <source>
        <dbReference type="EMBL" id="AKP67768.1"/>
    </source>
</evidence>
<gene>
    <name evidence="2" type="ORF">ABM34_09650</name>
</gene>
<dbReference type="KEGG" id="lgn:ABM34_09650"/>
<evidence type="ECO:0000256" key="1">
    <source>
        <dbReference type="SAM" id="Phobius"/>
    </source>
</evidence>
<organism evidence="2 3">
    <name type="scientific">Companilactobacillus ginsenosidimutans</name>
    <dbReference type="NCBI Taxonomy" id="1007676"/>
    <lineage>
        <taxon>Bacteria</taxon>
        <taxon>Bacillati</taxon>
        <taxon>Bacillota</taxon>
        <taxon>Bacilli</taxon>
        <taxon>Lactobacillales</taxon>
        <taxon>Lactobacillaceae</taxon>
        <taxon>Companilactobacillus</taxon>
    </lineage>
</organism>
<feature type="transmembrane region" description="Helical" evidence="1">
    <location>
        <begin position="31"/>
        <end position="49"/>
    </location>
</feature>
<reference evidence="3" key="1">
    <citation type="submission" date="2015-07" db="EMBL/GenBank/DDBJ databases">
        <title>Lactobacillus ginsenosidimutans/EMML 3141/ whole genome sequencing.</title>
        <authorList>
            <person name="Kim M.K."/>
            <person name="Im W.-T."/>
            <person name="Srinivasan S."/>
            <person name="Lee J.-J."/>
        </authorList>
    </citation>
    <scope>NUCLEOTIDE SEQUENCE [LARGE SCALE GENOMIC DNA]</scope>
    <source>
        <strain evidence="3">EMML 3041</strain>
    </source>
</reference>
<dbReference type="PATRIC" id="fig|1007676.4.peg.1953"/>
<dbReference type="RefSeq" id="WP_048705341.1">
    <property type="nucleotide sequence ID" value="NZ_CP012034.1"/>
</dbReference>
<proteinExistence type="predicted"/>
<dbReference type="AlphaFoldDB" id="A0A0H4QM30"/>
<protein>
    <submittedName>
        <fullName evidence="2">Uncharacterized protein</fullName>
    </submittedName>
</protein>
<feature type="transmembrane region" description="Helical" evidence="1">
    <location>
        <begin position="70"/>
        <end position="98"/>
    </location>
</feature>
<sequence>MKYIRLFLGIWIVGLVSMILFTPLFEYHGEVILPISIFYIGMIVIWMANPHGRVVGSLIRRGMIKDEPELFQVSNLTALIINLNIPIGIIFIFIYLIPRYSLTVNFRYLFAYIAVSISARMIFAPDSRKWGKKV</sequence>
<evidence type="ECO:0000313" key="3">
    <source>
        <dbReference type="Proteomes" id="UP000036106"/>
    </source>
</evidence>